<dbReference type="EMBL" id="JAANBB010000302">
    <property type="protein sequence ID" value="KAF7544478.1"/>
    <property type="molecule type" value="Genomic_DNA"/>
</dbReference>
<dbReference type="InterPro" id="IPR029058">
    <property type="entry name" value="AB_hydrolase_fold"/>
</dbReference>
<dbReference type="InterPro" id="IPR008547">
    <property type="entry name" value="DUF829_TMEM53"/>
</dbReference>
<dbReference type="Pfam" id="PF05705">
    <property type="entry name" value="DUF829"/>
    <property type="match status" value="1"/>
</dbReference>
<protein>
    <recommendedName>
        <fullName evidence="3">Indole-diterpene biosynthesis protein PaxU</fullName>
    </recommendedName>
</protein>
<keyword evidence="2" id="KW-1185">Reference proteome</keyword>
<gene>
    <name evidence="1" type="ORF">G7Z17_g9919</name>
</gene>
<organism evidence="1 2">
    <name type="scientific">Cylindrodendrum hubeiense</name>
    <dbReference type="NCBI Taxonomy" id="595255"/>
    <lineage>
        <taxon>Eukaryota</taxon>
        <taxon>Fungi</taxon>
        <taxon>Dikarya</taxon>
        <taxon>Ascomycota</taxon>
        <taxon>Pezizomycotina</taxon>
        <taxon>Sordariomycetes</taxon>
        <taxon>Hypocreomycetidae</taxon>
        <taxon>Hypocreales</taxon>
        <taxon>Nectriaceae</taxon>
        <taxon>Cylindrodendrum</taxon>
    </lineage>
</organism>
<evidence type="ECO:0000313" key="2">
    <source>
        <dbReference type="Proteomes" id="UP000722485"/>
    </source>
</evidence>
<name>A0A9P5GZK7_9HYPO</name>
<dbReference type="SUPFAM" id="SSF53474">
    <property type="entry name" value="alpha/beta-Hydrolases"/>
    <property type="match status" value="1"/>
</dbReference>
<dbReference type="PANTHER" id="PTHR12265">
    <property type="entry name" value="TRANSMEMBRANE PROTEIN 53"/>
    <property type="match status" value="1"/>
</dbReference>
<sequence length="284" mass="31999">MTAMATQSSSVAKPLAFMDALSPHVAYFDPGATATSNKNQNPHFIILLAWMDARDAHISKYVTQHRAQFPSSRILLISCTSMMWMRPALRRRKFEAAVPVLRGLTAAAASEDQEPKFLVHMFSNGGVASAGTLWDLWASDLGGDKYIPRYAVVMDSCPGFWNYTRDYHITSSYLPGWTWPLAHVLMAISWLLWISRGRHGQQEINAEILNAPGFTSREVRRTYVYGTADKAVGWDHVEAHAEEARERGVVVRMEKFEGGQHVSHVRVDADRYWGIVNETWQGSE</sequence>
<proteinExistence type="predicted"/>
<dbReference type="PANTHER" id="PTHR12265:SF40">
    <property type="entry name" value="DUF829-DOMAIN-CONTAINING PROTEIN"/>
    <property type="match status" value="1"/>
</dbReference>
<dbReference type="OrthoDB" id="77878at2759"/>
<evidence type="ECO:0008006" key="3">
    <source>
        <dbReference type="Google" id="ProtNLM"/>
    </source>
</evidence>
<accession>A0A9P5GZK7</accession>
<dbReference type="Proteomes" id="UP000722485">
    <property type="component" value="Unassembled WGS sequence"/>
</dbReference>
<reference evidence="1" key="1">
    <citation type="submission" date="2020-03" db="EMBL/GenBank/DDBJ databases">
        <title>Draft Genome Sequence of Cylindrodendrum hubeiense.</title>
        <authorList>
            <person name="Buettner E."/>
            <person name="Kellner H."/>
        </authorList>
    </citation>
    <scope>NUCLEOTIDE SEQUENCE</scope>
    <source>
        <strain evidence="1">IHI 201604</strain>
    </source>
</reference>
<comment type="caution">
    <text evidence="1">The sequence shown here is derived from an EMBL/GenBank/DDBJ whole genome shotgun (WGS) entry which is preliminary data.</text>
</comment>
<evidence type="ECO:0000313" key="1">
    <source>
        <dbReference type="EMBL" id="KAF7544478.1"/>
    </source>
</evidence>
<dbReference type="AlphaFoldDB" id="A0A9P5GZK7"/>